<name>A0A8J2MA73_9NEOP</name>
<evidence type="ECO:0000313" key="3">
    <source>
        <dbReference type="Proteomes" id="UP000789524"/>
    </source>
</evidence>
<proteinExistence type="inferred from homology"/>
<evidence type="ECO:0000256" key="1">
    <source>
        <dbReference type="ARBA" id="ARBA00008468"/>
    </source>
</evidence>
<dbReference type="GO" id="GO:0032418">
    <property type="term" value="P:lysosome localization"/>
    <property type="evidence" value="ECO:0007669"/>
    <property type="project" value="TreeGrafter"/>
</dbReference>
<dbReference type="PANTHER" id="PTHR46479">
    <property type="entry name" value="BIOGENESIS OF LYSOSOME-RELATED ORGANELLES COMPLEX 1 SUBUNIT 2"/>
    <property type="match status" value="1"/>
</dbReference>
<comment type="caution">
    <text evidence="2">The sequence shown here is derived from an EMBL/GenBank/DDBJ whole genome shotgun (WGS) entry which is preliminary data.</text>
</comment>
<dbReference type="GO" id="GO:0031083">
    <property type="term" value="C:BLOC-1 complex"/>
    <property type="evidence" value="ECO:0007669"/>
    <property type="project" value="TreeGrafter"/>
</dbReference>
<comment type="similarity">
    <text evidence="1">Belongs to the BLOC1S2 family.</text>
</comment>
<organism evidence="2 3">
    <name type="scientific">Danaus chrysippus</name>
    <name type="common">African queen</name>
    <dbReference type="NCBI Taxonomy" id="151541"/>
    <lineage>
        <taxon>Eukaryota</taxon>
        <taxon>Metazoa</taxon>
        <taxon>Ecdysozoa</taxon>
        <taxon>Arthropoda</taxon>
        <taxon>Hexapoda</taxon>
        <taxon>Insecta</taxon>
        <taxon>Pterygota</taxon>
        <taxon>Neoptera</taxon>
        <taxon>Endopterygota</taxon>
        <taxon>Lepidoptera</taxon>
        <taxon>Glossata</taxon>
        <taxon>Ditrysia</taxon>
        <taxon>Papilionoidea</taxon>
        <taxon>Nymphalidae</taxon>
        <taxon>Danainae</taxon>
        <taxon>Danaini</taxon>
        <taxon>Danaina</taxon>
        <taxon>Danaus</taxon>
        <taxon>Anosia</taxon>
    </lineage>
</organism>
<keyword evidence="3" id="KW-1185">Reference proteome</keyword>
<dbReference type="GO" id="GO:0043015">
    <property type="term" value="F:gamma-tubulin binding"/>
    <property type="evidence" value="ECO:0007669"/>
    <property type="project" value="TreeGrafter"/>
</dbReference>
<dbReference type="GO" id="GO:0099078">
    <property type="term" value="C:BORC complex"/>
    <property type="evidence" value="ECO:0007669"/>
    <property type="project" value="TreeGrafter"/>
</dbReference>
<dbReference type="GO" id="GO:0000930">
    <property type="term" value="C:gamma-tubulin complex"/>
    <property type="evidence" value="ECO:0007669"/>
    <property type="project" value="TreeGrafter"/>
</dbReference>
<gene>
    <name evidence="2" type="ORF">DCHRY22_LOCUS641</name>
</gene>
<dbReference type="Proteomes" id="UP000789524">
    <property type="component" value="Unassembled WGS sequence"/>
</dbReference>
<protein>
    <submittedName>
        <fullName evidence="2">(African queen) hypothetical protein</fullName>
    </submittedName>
</protein>
<dbReference type="AlphaFoldDB" id="A0A8J2MA73"/>
<evidence type="ECO:0000313" key="2">
    <source>
        <dbReference type="EMBL" id="CAG9558576.1"/>
    </source>
</evidence>
<reference evidence="2" key="1">
    <citation type="submission" date="2021-09" db="EMBL/GenBank/DDBJ databases">
        <authorList>
            <person name="Martin H S."/>
        </authorList>
    </citation>
    <scope>NUCLEOTIDE SEQUENCE</scope>
</reference>
<dbReference type="OrthoDB" id="244061at2759"/>
<dbReference type="Pfam" id="PF10046">
    <property type="entry name" value="BLOC1_2"/>
    <property type="match status" value="1"/>
</dbReference>
<dbReference type="PANTHER" id="PTHR46479:SF1">
    <property type="entry name" value="BIOGENESIS OF LYSOSOME-RELATED ORGANELLES COMPLEX 1 SUBUNIT 2"/>
    <property type="match status" value="1"/>
</dbReference>
<dbReference type="EMBL" id="CAKASE010000043">
    <property type="protein sequence ID" value="CAG9558576.1"/>
    <property type="molecule type" value="Genomic_DNA"/>
</dbReference>
<dbReference type="InterPro" id="IPR019269">
    <property type="entry name" value="BLOC1_su2"/>
</dbReference>
<sequence>MSEEDLDRWAQEGQNRVNINFTYKFFFTEMYLSTSCSSFEMLDPHDPIISRLATNLFKKTNDYLQGEMSAGQDHYNLLEEINRLTITKYTDLRNLTVNLSKTLSEYNEMYNTLIKPLLLQIDDIDAQVSQFEVNAYRLDNYTKQLKARFKELEEK</sequence>
<dbReference type="GO" id="GO:0016197">
    <property type="term" value="P:endosomal transport"/>
    <property type="evidence" value="ECO:0007669"/>
    <property type="project" value="TreeGrafter"/>
</dbReference>
<accession>A0A8J2MA73</accession>